<dbReference type="Pfam" id="PF00041">
    <property type="entry name" value="fn3"/>
    <property type="match status" value="2"/>
</dbReference>
<feature type="compositionally biased region" description="Basic and acidic residues" evidence="2">
    <location>
        <begin position="1029"/>
        <end position="1041"/>
    </location>
</feature>
<feature type="compositionally biased region" description="Low complexity" evidence="2">
    <location>
        <begin position="1231"/>
        <end position="1247"/>
    </location>
</feature>
<feature type="domain" description="Ig-like" evidence="5">
    <location>
        <begin position="30"/>
        <end position="113"/>
    </location>
</feature>
<evidence type="ECO:0000256" key="3">
    <source>
        <dbReference type="SAM" id="Phobius"/>
    </source>
</evidence>
<dbReference type="Proteomes" id="UP001652625">
    <property type="component" value="Chromosome 01"/>
</dbReference>
<evidence type="ECO:0000313" key="8">
    <source>
        <dbReference type="RefSeq" id="XP_065644922.1"/>
    </source>
</evidence>
<keyword evidence="3" id="KW-0472">Membrane</keyword>
<feature type="chain" id="PRO_5046451065" evidence="4">
    <location>
        <begin position="22"/>
        <end position="1505"/>
    </location>
</feature>
<dbReference type="RefSeq" id="XP_065644922.1">
    <property type="nucleotide sequence ID" value="XM_065788850.1"/>
</dbReference>
<feature type="transmembrane region" description="Helical" evidence="3">
    <location>
        <begin position="831"/>
        <end position="853"/>
    </location>
</feature>
<dbReference type="SMART" id="SM00408">
    <property type="entry name" value="IGc2"/>
    <property type="match status" value="5"/>
</dbReference>
<feature type="region of interest" description="Disordered" evidence="2">
    <location>
        <begin position="1067"/>
        <end position="1212"/>
    </location>
</feature>
<organism evidence="7 8">
    <name type="scientific">Hydra vulgaris</name>
    <name type="common">Hydra</name>
    <name type="synonym">Hydra attenuata</name>
    <dbReference type="NCBI Taxonomy" id="6087"/>
    <lineage>
        <taxon>Eukaryota</taxon>
        <taxon>Metazoa</taxon>
        <taxon>Cnidaria</taxon>
        <taxon>Hydrozoa</taxon>
        <taxon>Hydroidolina</taxon>
        <taxon>Anthoathecata</taxon>
        <taxon>Aplanulata</taxon>
        <taxon>Hydridae</taxon>
        <taxon>Hydra</taxon>
    </lineage>
</organism>
<feature type="domain" description="Fibronectin type-III" evidence="6">
    <location>
        <begin position="505"/>
        <end position="599"/>
    </location>
</feature>
<dbReference type="SUPFAM" id="SSF48726">
    <property type="entry name" value="Immunoglobulin"/>
    <property type="match status" value="5"/>
</dbReference>
<feature type="domain" description="Fibronectin type-III" evidence="6">
    <location>
        <begin position="612"/>
        <end position="703"/>
    </location>
</feature>
<feature type="domain" description="Ig-like" evidence="5">
    <location>
        <begin position="137"/>
        <end position="202"/>
    </location>
</feature>
<keyword evidence="3" id="KW-0812">Transmembrane</keyword>
<feature type="region of interest" description="Disordered" evidence="2">
    <location>
        <begin position="1002"/>
        <end position="1041"/>
    </location>
</feature>
<proteinExistence type="predicted"/>
<dbReference type="InterPro" id="IPR003599">
    <property type="entry name" value="Ig_sub"/>
</dbReference>
<dbReference type="GeneID" id="100211375"/>
<keyword evidence="4" id="KW-0732">Signal</keyword>
<name>A0ABM4B7T7_HYDVU</name>
<feature type="compositionally biased region" description="Basic and acidic residues" evidence="2">
    <location>
        <begin position="1458"/>
        <end position="1474"/>
    </location>
</feature>
<feature type="region of interest" description="Disordered" evidence="2">
    <location>
        <begin position="945"/>
        <end position="966"/>
    </location>
</feature>
<feature type="signal peptide" evidence="4">
    <location>
        <begin position="1"/>
        <end position="21"/>
    </location>
</feature>
<dbReference type="Gene3D" id="2.60.40.10">
    <property type="entry name" value="Immunoglobulins"/>
    <property type="match status" value="8"/>
</dbReference>
<feature type="compositionally biased region" description="Low complexity" evidence="2">
    <location>
        <begin position="1445"/>
        <end position="1457"/>
    </location>
</feature>
<feature type="domain" description="Fibronectin type-III" evidence="6">
    <location>
        <begin position="705"/>
        <end position="802"/>
    </location>
</feature>
<dbReference type="CDD" id="cd00063">
    <property type="entry name" value="FN3"/>
    <property type="match status" value="3"/>
</dbReference>
<feature type="compositionally biased region" description="Polar residues" evidence="2">
    <location>
        <begin position="1123"/>
        <end position="1137"/>
    </location>
</feature>
<feature type="domain" description="Ig-like" evidence="5">
    <location>
        <begin position="214"/>
        <end position="300"/>
    </location>
</feature>
<dbReference type="InterPro" id="IPR003598">
    <property type="entry name" value="Ig_sub2"/>
</dbReference>
<protein>
    <submittedName>
        <fullName evidence="8">Roundabout homolog 1 isoform X2</fullName>
    </submittedName>
</protein>
<dbReference type="SMART" id="SM00409">
    <property type="entry name" value="IG"/>
    <property type="match status" value="5"/>
</dbReference>
<dbReference type="SMART" id="SM00060">
    <property type="entry name" value="FN3"/>
    <property type="match status" value="3"/>
</dbReference>
<dbReference type="PANTHER" id="PTHR13817">
    <property type="entry name" value="TITIN"/>
    <property type="match status" value="1"/>
</dbReference>
<feature type="region of interest" description="Disordered" evidence="2">
    <location>
        <begin position="1228"/>
        <end position="1247"/>
    </location>
</feature>
<dbReference type="CDD" id="cd00096">
    <property type="entry name" value="Ig"/>
    <property type="match status" value="2"/>
</dbReference>
<dbReference type="PROSITE" id="PS50835">
    <property type="entry name" value="IG_LIKE"/>
    <property type="match status" value="5"/>
</dbReference>
<feature type="compositionally biased region" description="Polar residues" evidence="2">
    <location>
        <begin position="1482"/>
        <end position="1505"/>
    </location>
</feature>
<dbReference type="InterPro" id="IPR050964">
    <property type="entry name" value="Striated_Muscle_Regulatory"/>
</dbReference>
<feature type="domain" description="Ig-like" evidence="5">
    <location>
        <begin position="406"/>
        <end position="494"/>
    </location>
</feature>
<feature type="region of interest" description="Disordered" evidence="2">
    <location>
        <begin position="1311"/>
        <end position="1354"/>
    </location>
</feature>
<evidence type="ECO:0000259" key="5">
    <source>
        <dbReference type="PROSITE" id="PS50835"/>
    </source>
</evidence>
<dbReference type="InterPro" id="IPR036179">
    <property type="entry name" value="Ig-like_dom_sf"/>
</dbReference>
<reference evidence="8" key="2">
    <citation type="submission" date="2025-08" db="UniProtKB">
        <authorList>
            <consortium name="RefSeq"/>
        </authorList>
    </citation>
    <scope>IDENTIFICATION</scope>
</reference>
<feature type="domain" description="Ig-like" evidence="5">
    <location>
        <begin position="305"/>
        <end position="388"/>
    </location>
</feature>
<evidence type="ECO:0000256" key="1">
    <source>
        <dbReference type="ARBA" id="ARBA00022737"/>
    </source>
</evidence>
<evidence type="ECO:0000256" key="4">
    <source>
        <dbReference type="SAM" id="SignalP"/>
    </source>
</evidence>
<dbReference type="InterPro" id="IPR036116">
    <property type="entry name" value="FN3_sf"/>
</dbReference>
<keyword evidence="1" id="KW-0677">Repeat</keyword>
<feature type="region of interest" description="Disordered" evidence="2">
    <location>
        <begin position="874"/>
        <end position="900"/>
    </location>
</feature>
<dbReference type="Pfam" id="PF07679">
    <property type="entry name" value="I-set"/>
    <property type="match status" value="2"/>
</dbReference>
<keyword evidence="3" id="KW-1133">Transmembrane helix</keyword>
<dbReference type="InterPro" id="IPR013783">
    <property type="entry name" value="Ig-like_fold"/>
</dbReference>
<dbReference type="PROSITE" id="PS50853">
    <property type="entry name" value="FN3"/>
    <property type="match status" value="3"/>
</dbReference>
<feature type="compositionally biased region" description="Polar residues" evidence="2">
    <location>
        <begin position="1173"/>
        <end position="1184"/>
    </location>
</feature>
<dbReference type="SUPFAM" id="SSF49265">
    <property type="entry name" value="Fibronectin type III"/>
    <property type="match status" value="2"/>
</dbReference>
<feature type="region of interest" description="Disordered" evidence="2">
    <location>
        <begin position="1382"/>
        <end position="1505"/>
    </location>
</feature>
<accession>A0ABM4B7T7</accession>
<dbReference type="InterPro" id="IPR003961">
    <property type="entry name" value="FN3_dom"/>
</dbReference>
<dbReference type="InterPro" id="IPR007110">
    <property type="entry name" value="Ig-like_dom"/>
</dbReference>
<reference evidence="7" key="1">
    <citation type="submission" date="2025-05" db="UniProtKB">
        <authorList>
            <consortium name="RefSeq"/>
        </authorList>
    </citation>
    <scope>NUCLEOTIDE SEQUENCE [LARGE SCALE GENOMIC DNA]</scope>
</reference>
<evidence type="ECO:0000256" key="2">
    <source>
        <dbReference type="SAM" id="MobiDB-lite"/>
    </source>
</evidence>
<sequence length="1505" mass="167012">MACYYCILFIYFSSFCLHVFTLENDDPRSPIIRQKPASTNISAGETFQLNCYSYGAPSPTIQWYKDDKPLNTHVVTETGALVVKNAQKSDEGLYKCIAENPYGKIESPSATVKFIYIDAVFYQSPVSANTTRLQDHTFRCIAPDGFPIPIVTWLHNGKPLATDNWSLHNDRYVSLLKLTYLSWKNHGEYQCNASNIAGYTLSNVAVLKVKVPAPVIISKQNLTEVYEGAVAVLYCEVQFFNLYPDRIWTKKDGILPEKERLNYPKDGYLEIKNTKLGDSGIYECTVSNDAGSDKFNNQLRVFKHPEIKVPPSETSVGVGYKATLDCKVTGGKNPVITWYHLGKAYSNTGFTNDRIYVDSESRFVVSQAKISDKGEVFCNVNDEEMKWSQKSEPVLLLVIDVLEAPPIVNVSPAVVSDVREGGSFSLLCTTGEGNIQLAWYLASKPITISPTVSLVEIKNGKKLIVRDVTLQDSGIYRCIADGKGGSSQAQAHVTILESDDKRPAEVLNVKVSDIQATSVKIFWESSIPNSLAPVTAYIITLKRISTNETSKTIHVDMNSLERVIDNLSPDTLYEFSVVAKNKNGEGIAGLSPRIKTLQIVIEAPMIDKLENVVLNVQIDKITPQSAEVKWDYVNPSRITSYILYYRRVEDKQFKTIILNINTSNTHKLESLSSDTQYVLQVKAANEKYESQPSPLVSFHTTQVILPKLLTVTLQKISSNEIIVRWVPPASFEDQIKYYKIICLNASGVPAFPSVEVESKTAFHILSIIDPNQHYQVSVEAWLNSGYVINSKIQIALLRLYKNGDYITSSLILPEDKSSEQSSFLKLVKETWFIVAVGVFLALVIFIIIIIICCRKKKNSYKYGSKRFESSRGLLQNSRTPDFPSASLSRGGPLRDPNFSWSESRNGDVFANTSKGASGITGCCKSKSDSFEEDFPNRVLIKPATQRAPSESFELRGPKSSNQDVASVKESNIGVALRNGYMVDAPLNNERQLTRDDLNDRFKSDSNQISRYKAPKSPDNPVVSLNSENIPKKDSRAQTNSFERRHAEIVRTANKSFPDTQLVNVLETNPQATWKREKDSDIKTSAKSPGENTLRRMGKAPFKPLPKLEVLNWADGLPDPAKNDGSQQSSPKQSSTASMFGDNTDLRPESRTSHGGSNGSLNKYPFEKRRRRTSNASSMMSSELYQSEMDPSAYSDVASERKSKKKIAPPPIDLDGLTSDILLQWADSVTNSSPSSSGSSSPSRLSGISSEGSFYTDADFANAVAAVAECNGFSMDYDYSLPGMPSSQPPLSSTRNTKMDKIDQVLAQRSKLRNSKRPEFVPQISMSNYLTGSSKGPNSGQISSGIPLSTRGRKNLRYGTGFQDVDTASNSSTPLTVSNLMHHDSSLERSKKPLIVSNQESSLERTNRRRQEHAASLEKSIYKPRNKQSAPDPPLSLTSALERNESINSNSKDSISSSNKHDSEVENKPGTAERLKSKRYINGHSSSNQSTPSTIRSTENELQNDY</sequence>
<keyword evidence="7" id="KW-1185">Reference proteome</keyword>
<dbReference type="Pfam" id="PF13927">
    <property type="entry name" value="Ig_3"/>
    <property type="match status" value="3"/>
</dbReference>
<evidence type="ECO:0000259" key="6">
    <source>
        <dbReference type="PROSITE" id="PS50853"/>
    </source>
</evidence>
<evidence type="ECO:0000313" key="7">
    <source>
        <dbReference type="Proteomes" id="UP001652625"/>
    </source>
</evidence>
<dbReference type="PANTHER" id="PTHR13817:SF73">
    <property type="entry name" value="FIBRONECTIN TYPE-III DOMAIN-CONTAINING PROTEIN"/>
    <property type="match status" value="1"/>
</dbReference>
<feature type="compositionally biased region" description="Basic and acidic residues" evidence="2">
    <location>
        <begin position="1073"/>
        <end position="1083"/>
    </location>
</feature>
<feature type="compositionally biased region" description="Polar residues" evidence="2">
    <location>
        <begin position="1323"/>
        <end position="1346"/>
    </location>
</feature>
<gene>
    <name evidence="8" type="primary">LOC100211375</name>
</gene>
<dbReference type="InterPro" id="IPR013098">
    <property type="entry name" value="Ig_I-set"/>
</dbReference>